<dbReference type="InterPro" id="IPR036439">
    <property type="entry name" value="Dockerin_dom_sf"/>
</dbReference>
<evidence type="ECO:0000259" key="2">
    <source>
        <dbReference type="PROSITE" id="PS51766"/>
    </source>
</evidence>
<dbReference type="Gene3D" id="1.10.1330.10">
    <property type="entry name" value="Dockerin domain"/>
    <property type="match status" value="1"/>
</dbReference>
<feature type="domain" description="Dockerin" evidence="2">
    <location>
        <begin position="1394"/>
        <end position="1455"/>
    </location>
</feature>
<feature type="compositionally biased region" description="Low complexity" evidence="1">
    <location>
        <begin position="1186"/>
        <end position="1203"/>
    </location>
</feature>
<keyword evidence="3" id="KW-0645">Protease</keyword>
<dbReference type="SUPFAM" id="SSF49464">
    <property type="entry name" value="Carboxypeptidase regulatory domain-like"/>
    <property type="match status" value="1"/>
</dbReference>
<dbReference type="CDD" id="cd14256">
    <property type="entry name" value="Dockerin_I"/>
    <property type="match status" value="1"/>
</dbReference>
<dbReference type="GO" id="GO:0004180">
    <property type="term" value="F:carboxypeptidase activity"/>
    <property type="evidence" value="ECO:0007669"/>
    <property type="project" value="UniProtKB-KW"/>
</dbReference>
<dbReference type="GO" id="GO:0000272">
    <property type="term" value="P:polysaccharide catabolic process"/>
    <property type="evidence" value="ECO:0007669"/>
    <property type="project" value="InterPro"/>
</dbReference>
<evidence type="ECO:0000313" key="3">
    <source>
        <dbReference type="EMBL" id="QTA78218.1"/>
    </source>
</evidence>
<accession>A0A975B3Q5</accession>
<dbReference type="RefSeq" id="WP_207690106.1">
    <property type="nucleotide sequence ID" value="NZ_CP061799.1"/>
</dbReference>
<dbReference type="InterPro" id="IPR008969">
    <property type="entry name" value="CarboxyPept-like_regulatory"/>
</dbReference>
<feature type="region of interest" description="Disordered" evidence="1">
    <location>
        <begin position="1186"/>
        <end position="1218"/>
    </location>
</feature>
<dbReference type="InterPro" id="IPR016134">
    <property type="entry name" value="Dockerin_dom"/>
</dbReference>
<dbReference type="EMBL" id="CP061799">
    <property type="protein sequence ID" value="QTA78218.1"/>
    <property type="molecule type" value="Genomic_DNA"/>
</dbReference>
<keyword evidence="4" id="KW-1185">Reference proteome</keyword>
<dbReference type="Proteomes" id="UP000663720">
    <property type="component" value="Chromosome"/>
</dbReference>
<organism evidence="3 4">
    <name type="scientific">Desulfonema limicola</name>
    <dbReference type="NCBI Taxonomy" id="45656"/>
    <lineage>
        <taxon>Bacteria</taxon>
        <taxon>Pseudomonadati</taxon>
        <taxon>Thermodesulfobacteriota</taxon>
        <taxon>Desulfobacteria</taxon>
        <taxon>Desulfobacterales</taxon>
        <taxon>Desulfococcaceae</taxon>
        <taxon>Desulfonema</taxon>
    </lineage>
</organism>
<keyword evidence="3" id="KW-0378">Hydrolase</keyword>
<dbReference type="Pfam" id="PF13620">
    <property type="entry name" value="CarboxypepD_reg"/>
    <property type="match status" value="1"/>
</dbReference>
<name>A0A975B3Q5_9BACT</name>
<protein>
    <submittedName>
        <fullName evidence="3">Carboxypeptidase domain-containing protein</fullName>
    </submittedName>
</protein>
<dbReference type="Gene3D" id="2.60.40.1120">
    <property type="entry name" value="Carboxypeptidase-like, regulatory domain"/>
    <property type="match status" value="1"/>
</dbReference>
<evidence type="ECO:0000256" key="1">
    <source>
        <dbReference type="SAM" id="MobiDB-lite"/>
    </source>
</evidence>
<proteinExistence type="predicted"/>
<dbReference type="PROSITE" id="PS51766">
    <property type="entry name" value="DOCKERIN"/>
    <property type="match status" value="1"/>
</dbReference>
<dbReference type="KEGG" id="dli:dnl_04350"/>
<sequence length="1455" mass="155908">MKSCTIFQTLNFSKQTIINTIIVAVLLLSFLTQSSPVLASGSDSFGTAYEISGLSGQTSGTNIEASKEPGEPEHAGQPGIASLWWKWTAPENALFNFNTKGSDFDTLLGIYTGYSLDSLVQEAANDQDGSSDGTSSASFTAQAGTDYYIAVDGRYGASGNIVLNWRKAVSPANDNFADAFLVSGISGQESGSNLDATKETGEPEHASVQGGVSVWWTWTSEDTGYYSFDTKGTDFYTLLGIYTGSSPDTLVKTAAWYESVTFKAQAGTKYYIAIDGWYGAMGNIVLNWKKLSPENDNFASAALISGLSGRISGSNDQATKEPGEPNHAGEIGGTSVWWSWTAPENGYVSIDTLGTVFDTLLGIYTGTSLDTLVNTAQGYNSVSFFVNSGMVYYIALDGRNAAQGDIVLNWKTLRPPENDNFADAVLITGLSGTVDGSNIDAAKETGEPDHAGSPGGASIWWKWTAPENSFFSFDTNGSSFSSILLGVYTGSSLNNLIEKASSFTNLFAGLTFYAQAGVSYYIAADGYKGASGDISLNWKKITPPENDNFVNALELTGISGHAAGSNIDATKEPGEPAHAGDLGGASVWWTWTGPENAVFTFDTSASGFYTVLGIYTGEGPDNLTEVQGRENSHDPYGRSSYTFYVQQGVQYYIAVDGWYGASGSIILNWKKFNDNIDDADLLTGLSGRVSGSNVYATRELGEPDHAGTQGGKSIWWVWTAPETGFFYFDTIGSDFDTLLAVYIDSAGLNPVAANDDNGSETKTSSLTFYAFGGTRYYIAVDGWYNDSGNIVLNHKKASAPLNDNFASPNLLTGLAGRVEGTNILASKETGEPNHADEYGGKSVWWTWTSSQSTRVSFDLYETSFDALLGIYTGTDIDSLVKVIDQNPDDPGKITFDTQADTLYYIAVDGWNKSSGNIILNWETVFPLANDNFSQAALLTGISGWTAGANILCSKEPGEPAHAGDMGGYSVWWKWMAPENGSYVFDTTGTQFTSLIAVYTGSSIDNLTNIAGIISNGTKGAGFQAQAGVQYYIAVDGYAGMSGNIILNWYKVYDNFAEPGIITGLSGHIAGSNLFASKEAGEPDHAGQPGGASVWWTWTAPEQGYYIFDTFGSNFNSLLGIYTGSSIDNLTEAGSISGGKSLKFAAGEGDRYFIAVDSINSDYGRIILNWKKFNDNFADAVDLIDSSGQTGSGQTSSGQTTGTSIDASKEAGEPAHAGQAGGASVWWTWTLPEIYQDSSKIFKLRINTSASDFETILAVYTGLDLNSLTPAASGTYNLEFTAIYNEKYYIAIDGYNGNSGNINIDWEIIIMENPVNPNISGIVQDNANNPVAGARIKTSSTNIVKSQADGRYSMYSPGGTYKLIAQAVGYQTYSTQIIVPEEETIIQDIMMMPVNDIIKGDINQDSKIDLADAVLGLQIVTSITIIPEKDYKMADVNNDMRIGLEDVIYILNNTAR</sequence>
<dbReference type="SUPFAM" id="SSF63446">
    <property type="entry name" value="Type I dockerin domain"/>
    <property type="match status" value="1"/>
</dbReference>
<evidence type="ECO:0000313" key="4">
    <source>
        <dbReference type="Proteomes" id="UP000663720"/>
    </source>
</evidence>
<keyword evidence="3" id="KW-0121">Carboxypeptidase</keyword>
<reference evidence="3" key="1">
    <citation type="journal article" date="2021" name="Microb. Physiol.">
        <title>Proteogenomic Insights into the Physiology of Marine, Sulfate-Reducing, Filamentous Desulfonema limicola and Desulfonema magnum.</title>
        <authorList>
            <person name="Schnaars V."/>
            <person name="Wohlbrand L."/>
            <person name="Scheve S."/>
            <person name="Hinrichs C."/>
            <person name="Reinhardt R."/>
            <person name="Rabus R."/>
        </authorList>
    </citation>
    <scope>NUCLEOTIDE SEQUENCE</scope>
    <source>
        <strain evidence="3">5ac10</strain>
    </source>
</reference>
<gene>
    <name evidence="3" type="ORF">dnl_04350</name>
</gene>